<name>A0A6A3PVZ8_9STRA</name>
<evidence type="ECO:0000256" key="3">
    <source>
        <dbReference type="ARBA" id="ARBA00022801"/>
    </source>
</evidence>
<comment type="caution">
    <text evidence="8">The sequence shown here is derived from an EMBL/GenBank/DDBJ whole genome shotgun (WGS) entry which is preliminary data.</text>
</comment>
<evidence type="ECO:0000256" key="5">
    <source>
        <dbReference type="SAM" id="MobiDB-lite"/>
    </source>
</evidence>
<evidence type="ECO:0000313" key="8">
    <source>
        <dbReference type="EMBL" id="KAE9060852.1"/>
    </source>
</evidence>
<dbReference type="GO" id="GO:0008234">
    <property type="term" value="F:cysteine-type peptidase activity"/>
    <property type="evidence" value="ECO:0007669"/>
    <property type="project" value="UniProtKB-KW"/>
</dbReference>
<dbReference type="Gene3D" id="3.40.395.10">
    <property type="entry name" value="Adenoviral Proteinase, Chain A"/>
    <property type="match status" value="1"/>
</dbReference>
<dbReference type="Proteomes" id="UP000441208">
    <property type="component" value="Unassembled WGS sequence"/>
</dbReference>
<keyword evidence="4" id="KW-0788">Thiol protease</keyword>
<evidence type="ECO:0000256" key="6">
    <source>
        <dbReference type="SAM" id="Phobius"/>
    </source>
</evidence>
<evidence type="ECO:0000256" key="4">
    <source>
        <dbReference type="ARBA" id="ARBA00022807"/>
    </source>
</evidence>
<keyword evidence="2" id="KW-0645">Protease</keyword>
<dbReference type="GO" id="GO:0006508">
    <property type="term" value="P:proteolysis"/>
    <property type="evidence" value="ECO:0007669"/>
    <property type="project" value="UniProtKB-KW"/>
</dbReference>
<organism evidence="8 9">
    <name type="scientific">Phytophthora fragariae</name>
    <dbReference type="NCBI Taxonomy" id="53985"/>
    <lineage>
        <taxon>Eukaryota</taxon>
        <taxon>Sar</taxon>
        <taxon>Stramenopiles</taxon>
        <taxon>Oomycota</taxon>
        <taxon>Peronosporomycetes</taxon>
        <taxon>Peronosporales</taxon>
        <taxon>Peronosporaceae</taxon>
        <taxon>Phytophthora</taxon>
    </lineage>
</organism>
<dbReference type="GO" id="GO:0019784">
    <property type="term" value="F:deNEDDylase activity"/>
    <property type="evidence" value="ECO:0007669"/>
    <property type="project" value="InterPro"/>
</dbReference>
<keyword evidence="3" id="KW-0378">Hydrolase</keyword>
<dbReference type="Pfam" id="PF02902">
    <property type="entry name" value="Peptidase_C48"/>
    <property type="match status" value="1"/>
</dbReference>
<dbReference type="SUPFAM" id="SSF54001">
    <property type="entry name" value="Cysteine proteinases"/>
    <property type="match status" value="1"/>
</dbReference>
<feature type="compositionally biased region" description="Acidic residues" evidence="5">
    <location>
        <begin position="1"/>
        <end position="10"/>
    </location>
</feature>
<dbReference type="InterPro" id="IPR038765">
    <property type="entry name" value="Papain-like_cys_pep_sf"/>
</dbReference>
<dbReference type="GO" id="GO:0000338">
    <property type="term" value="P:protein deneddylation"/>
    <property type="evidence" value="ECO:0007669"/>
    <property type="project" value="TreeGrafter"/>
</dbReference>
<evidence type="ECO:0000256" key="2">
    <source>
        <dbReference type="ARBA" id="ARBA00022670"/>
    </source>
</evidence>
<dbReference type="PANTHER" id="PTHR46468">
    <property type="entry name" value="SENTRIN-SPECIFIC PROTEASE 8"/>
    <property type="match status" value="1"/>
</dbReference>
<feature type="transmembrane region" description="Helical" evidence="6">
    <location>
        <begin position="97"/>
        <end position="118"/>
    </location>
</feature>
<protein>
    <recommendedName>
        <fullName evidence="7">Ubiquitin-like protease family profile domain-containing protein</fullName>
    </recommendedName>
</protein>
<keyword evidence="6" id="KW-0472">Membrane</keyword>
<dbReference type="InterPro" id="IPR044613">
    <property type="entry name" value="Nep1/2-like"/>
</dbReference>
<proteinExistence type="inferred from homology"/>
<keyword evidence="6" id="KW-0812">Transmembrane</keyword>
<feature type="domain" description="Ubiquitin-like protease family profile" evidence="7">
    <location>
        <begin position="72"/>
        <end position="241"/>
    </location>
</feature>
<comment type="similarity">
    <text evidence="1">Belongs to the peptidase C48 family.</text>
</comment>
<evidence type="ECO:0000259" key="7">
    <source>
        <dbReference type="PROSITE" id="PS50600"/>
    </source>
</evidence>
<dbReference type="PROSITE" id="PS50600">
    <property type="entry name" value="ULP_PROTEASE"/>
    <property type="match status" value="1"/>
</dbReference>
<keyword evidence="6" id="KW-1133">Transmembrane helix</keyword>
<dbReference type="PANTHER" id="PTHR46468:SF1">
    <property type="entry name" value="SENTRIN-SPECIFIC PROTEASE 8"/>
    <property type="match status" value="1"/>
</dbReference>
<feature type="region of interest" description="Disordered" evidence="5">
    <location>
        <begin position="1"/>
        <end position="36"/>
    </location>
</feature>
<sequence length="285" mass="32594">MSGEESDDNAEIISSGGAKSSSDEESDNPSEYDNASNAEGDASHWFFRKRFNQNHLLFEWKDPESAGDDRVIFMYQEDLDSLLPDGLLTGTVLDYFIYRYMAGVQGLVCACGSGMYLAMETARYTRKSTRKTRLLEELIAQRDWTSYKYLILPVSGRNHWSFLVLENVMNSEPTKVYHVNSLKNAHSPDYAFDVVNWFLSRLHEKKMLPPFQWSTFIHNMKPQQSNTLDCGVYALYYMDFISKKISVEKPDSVQQNMALWATGGLNVTKAGVYRSQLYNRISLGP</sequence>
<dbReference type="InterPro" id="IPR003653">
    <property type="entry name" value="Peptidase_C48_C"/>
</dbReference>
<accession>A0A6A3PVZ8</accession>
<gene>
    <name evidence="8" type="ORF">PF007_g30458</name>
</gene>
<reference evidence="8 9" key="1">
    <citation type="submission" date="2018-08" db="EMBL/GenBank/DDBJ databases">
        <title>Genomic investigation of the strawberry pathogen Phytophthora fragariae indicates pathogenicity is determined by transcriptional variation in three key races.</title>
        <authorList>
            <person name="Adams T.M."/>
            <person name="Armitage A.D."/>
            <person name="Sobczyk M.K."/>
            <person name="Bates H.J."/>
            <person name="Dunwell J.M."/>
            <person name="Nellist C.F."/>
            <person name="Harrison R.J."/>
        </authorList>
    </citation>
    <scope>NUCLEOTIDE SEQUENCE [LARGE SCALE GENOMIC DNA]</scope>
    <source>
        <strain evidence="8 9">NOV-71</strain>
    </source>
</reference>
<dbReference type="AlphaFoldDB" id="A0A6A3PVZ8"/>
<evidence type="ECO:0000256" key="1">
    <source>
        <dbReference type="ARBA" id="ARBA00005234"/>
    </source>
</evidence>
<dbReference type="EMBL" id="QXFZ01005465">
    <property type="protein sequence ID" value="KAE9060852.1"/>
    <property type="molecule type" value="Genomic_DNA"/>
</dbReference>
<evidence type="ECO:0000313" key="9">
    <source>
        <dbReference type="Proteomes" id="UP000441208"/>
    </source>
</evidence>